<feature type="compositionally biased region" description="Polar residues" evidence="1">
    <location>
        <begin position="233"/>
        <end position="256"/>
    </location>
</feature>
<dbReference type="EMBL" id="CAACVG010005457">
    <property type="protein sequence ID" value="VEN39338.1"/>
    <property type="molecule type" value="Genomic_DNA"/>
</dbReference>
<evidence type="ECO:0000313" key="3">
    <source>
        <dbReference type="Proteomes" id="UP000410492"/>
    </source>
</evidence>
<dbReference type="Proteomes" id="UP000410492">
    <property type="component" value="Unassembled WGS sequence"/>
</dbReference>
<reference evidence="2 3" key="1">
    <citation type="submission" date="2019-01" db="EMBL/GenBank/DDBJ databases">
        <authorList>
            <person name="Sayadi A."/>
        </authorList>
    </citation>
    <scope>NUCLEOTIDE SEQUENCE [LARGE SCALE GENOMIC DNA]</scope>
</reference>
<dbReference type="OrthoDB" id="341477at2759"/>
<feature type="region of interest" description="Disordered" evidence="1">
    <location>
        <begin position="79"/>
        <end position="256"/>
    </location>
</feature>
<feature type="compositionally biased region" description="Polar residues" evidence="1">
    <location>
        <begin position="431"/>
        <end position="442"/>
    </location>
</feature>
<feature type="compositionally biased region" description="Basic and acidic residues" evidence="1">
    <location>
        <begin position="116"/>
        <end position="132"/>
    </location>
</feature>
<feature type="compositionally biased region" description="Polar residues" evidence="1">
    <location>
        <begin position="138"/>
        <end position="148"/>
    </location>
</feature>
<feature type="compositionally biased region" description="Basic residues" evidence="1">
    <location>
        <begin position="81"/>
        <end position="100"/>
    </location>
</feature>
<accession>A0A653BUQ0</accession>
<protein>
    <submittedName>
        <fullName evidence="2">Uncharacterized protein</fullName>
    </submittedName>
</protein>
<feature type="region of interest" description="Disordered" evidence="1">
    <location>
        <begin position="376"/>
        <end position="442"/>
    </location>
</feature>
<proteinExistence type="predicted"/>
<sequence>MIEDKSRITYKIIWSSQGIGMTTIQKILHDHLRVRKVCCLWVPHNFSEAQKQHYVELVPTDYQEILIMVDLSRLYDTRDRRHERHRRHSKDRYKRQRSRSNSRDNKRDRHKRRSERKSCTRDRSLDLKKDSIRGNLAESDNNSYNKTTGRQRKRSQDRKRAEETCKNTNSDSRRLKDNRDPKNSRENLFGPSLPPHLQKENSVPACLPKEPTIAETDNVEETERLGKPPIIKPTSSSGPIDNNSIKNEASSPTSDHSTVDIALLQCGNIYGPALPTNLEKEDEVLNLNTEQPKELKEISTEKPDDAVSQMEQPMPSKLIDENSSKSSILKANYCESNASIIGPALPPHLQKKEPVQNIKESVSVIPCTKHDEGISNGLVIGPALPPHLQKTPETKQDDSEVVGPVLPPHLQKEVDEQAKIIGPSLPPHLRQQLQASHGTRPK</sequence>
<name>A0A653BUQ0_CALMS</name>
<gene>
    <name evidence="2" type="ORF">CALMAC_LOCUS3909</name>
</gene>
<evidence type="ECO:0000313" key="2">
    <source>
        <dbReference type="EMBL" id="VEN39338.1"/>
    </source>
</evidence>
<feature type="compositionally biased region" description="Basic and acidic residues" evidence="1">
    <location>
        <begin position="158"/>
        <end position="185"/>
    </location>
</feature>
<keyword evidence="3" id="KW-1185">Reference proteome</keyword>
<dbReference type="AlphaFoldDB" id="A0A653BUQ0"/>
<evidence type="ECO:0000256" key="1">
    <source>
        <dbReference type="SAM" id="MobiDB-lite"/>
    </source>
</evidence>
<organism evidence="2 3">
    <name type="scientific">Callosobruchus maculatus</name>
    <name type="common">Southern cowpea weevil</name>
    <name type="synonym">Pulse bruchid</name>
    <dbReference type="NCBI Taxonomy" id="64391"/>
    <lineage>
        <taxon>Eukaryota</taxon>
        <taxon>Metazoa</taxon>
        <taxon>Ecdysozoa</taxon>
        <taxon>Arthropoda</taxon>
        <taxon>Hexapoda</taxon>
        <taxon>Insecta</taxon>
        <taxon>Pterygota</taxon>
        <taxon>Neoptera</taxon>
        <taxon>Endopterygota</taxon>
        <taxon>Coleoptera</taxon>
        <taxon>Polyphaga</taxon>
        <taxon>Cucujiformia</taxon>
        <taxon>Chrysomeloidea</taxon>
        <taxon>Chrysomelidae</taxon>
        <taxon>Bruchinae</taxon>
        <taxon>Bruchini</taxon>
        <taxon>Callosobruchus</taxon>
    </lineage>
</organism>